<sequence>MITWYAATQKVQILSTQLSRPAVTDRFQGQSPEAVEQWVALLYGVCREAQRFAARLALALGVEDDKAAERVWQEAMREHLLHCLQRWPETIGETADLTALREWQSEVAHQSEAVRSAWVETRLAPIVLPFVRYWEAAVPALGAAMRARWTRIQRDLGFPREAVRGWLNLRVERRNGENQVTVNTARGELTHRAVVCDGRVIRYAIEAPTDRLCAEGARLREWVETVPCATLVAAERLGRAAVVALDPCVPYRLEVHDA</sequence>
<dbReference type="RefSeq" id="WP_231999972.1">
    <property type="nucleotide sequence ID" value="NZ_AP018558.1"/>
</dbReference>
<dbReference type="EMBL" id="AP018558">
    <property type="protein sequence ID" value="BBD77667.1"/>
    <property type="molecule type" value="Genomic_DNA"/>
</dbReference>
<dbReference type="SUPFAM" id="SSF56762">
    <property type="entry name" value="HydB/Nqo4-like"/>
    <property type="match status" value="1"/>
</dbReference>
<organism evidence="1 2">
    <name type="scientific">Hydrogenophilus thermoluteolus</name>
    <name type="common">Pseudomonas hydrogenothermophila</name>
    <dbReference type="NCBI Taxonomy" id="297"/>
    <lineage>
        <taxon>Bacteria</taxon>
        <taxon>Pseudomonadati</taxon>
        <taxon>Pseudomonadota</taxon>
        <taxon>Hydrogenophilia</taxon>
        <taxon>Hydrogenophilales</taxon>
        <taxon>Hydrogenophilaceae</taxon>
        <taxon>Hydrogenophilus</taxon>
    </lineage>
</organism>
<dbReference type="KEGG" id="htl:HPTL_1403"/>
<evidence type="ECO:0000313" key="1">
    <source>
        <dbReference type="EMBL" id="BBD77667.1"/>
    </source>
</evidence>
<accession>A0A2Z6DYT9</accession>
<protein>
    <submittedName>
        <fullName evidence="1">Hydrogenase expression/formation protein</fullName>
    </submittedName>
</protein>
<proteinExistence type="predicted"/>
<gene>
    <name evidence="1" type="primary">hupK</name>
    <name evidence="1" type="ORF">HPTL_1403</name>
</gene>
<name>A0A2Z6DYT9_HYDTE</name>
<evidence type="ECO:0000313" key="2">
    <source>
        <dbReference type="Proteomes" id="UP000262004"/>
    </source>
</evidence>
<dbReference type="Proteomes" id="UP000262004">
    <property type="component" value="Chromosome"/>
</dbReference>
<keyword evidence="2" id="KW-1185">Reference proteome</keyword>
<reference evidence="1 2" key="1">
    <citation type="submission" date="2018-04" db="EMBL/GenBank/DDBJ databases">
        <title>Complete genome sequence of Hydrogenophilus thermoluteolus TH-1.</title>
        <authorList>
            <person name="Arai H."/>
        </authorList>
    </citation>
    <scope>NUCLEOTIDE SEQUENCE [LARGE SCALE GENOMIC DNA]</scope>
    <source>
        <strain evidence="1 2">TH-1</strain>
    </source>
</reference>
<dbReference type="Gene3D" id="1.10.645.10">
    <property type="entry name" value="Cytochrome-c3 Hydrogenase, chain B"/>
    <property type="match status" value="1"/>
</dbReference>
<dbReference type="InterPro" id="IPR029014">
    <property type="entry name" value="NiFe-Hase_large"/>
</dbReference>
<dbReference type="AlphaFoldDB" id="A0A2Z6DYT9"/>